<reference evidence="1 3" key="1">
    <citation type="submission" date="2023-07" db="EMBL/GenBank/DDBJ databases">
        <title>Sorghum-associated microbial communities from plants grown in Nebraska, USA.</title>
        <authorList>
            <person name="Schachtman D."/>
        </authorList>
    </citation>
    <scope>NUCLEOTIDE SEQUENCE</scope>
    <source>
        <strain evidence="1">DS1006</strain>
        <strain evidence="2 3">DS1016</strain>
    </source>
</reference>
<proteinExistence type="predicted"/>
<keyword evidence="3" id="KW-1185">Reference proteome</keyword>
<evidence type="ECO:0000313" key="1">
    <source>
        <dbReference type="EMBL" id="MDP9906688.1"/>
    </source>
</evidence>
<gene>
    <name evidence="1" type="ORF">J2S90_003673</name>
    <name evidence="2" type="ORF">J2S93_003818</name>
</gene>
<dbReference type="Proteomes" id="UP001242995">
    <property type="component" value="Unassembled WGS sequence"/>
</dbReference>
<sequence length="130" mass="15145">MEDTDNGIFAPALRYEFIGGGYSNYRFQAGPPWIRFVVTPEQLEFHGRGLNLFHIGPWIVPRSEVKEVFSKRRRHLLPPIVWEVEIVTTDPSVWWTFWSPHHSGPVLLSMEECGYPVDWTPHNWAGMPIE</sequence>
<evidence type="ECO:0000313" key="4">
    <source>
        <dbReference type="Proteomes" id="UP001242995"/>
    </source>
</evidence>
<organism evidence="1 4">
    <name type="scientific">Arthrobacter bambusae</name>
    <dbReference type="NCBI Taxonomy" id="1338426"/>
    <lineage>
        <taxon>Bacteria</taxon>
        <taxon>Bacillati</taxon>
        <taxon>Actinomycetota</taxon>
        <taxon>Actinomycetes</taxon>
        <taxon>Micrococcales</taxon>
        <taxon>Micrococcaceae</taxon>
        <taxon>Arthrobacter</taxon>
    </lineage>
</organism>
<accession>A0AAW8DIS5</accession>
<dbReference type="RefSeq" id="WP_306963196.1">
    <property type="nucleotide sequence ID" value="NZ_JAUSRG010000013.1"/>
</dbReference>
<name>A0AAW8DIS5_9MICC</name>
<evidence type="ECO:0000313" key="2">
    <source>
        <dbReference type="EMBL" id="MDQ0182366.1"/>
    </source>
</evidence>
<dbReference type="EMBL" id="JAUSRG010000013">
    <property type="protein sequence ID" value="MDP9906688.1"/>
    <property type="molecule type" value="Genomic_DNA"/>
</dbReference>
<dbReference type="Proteomes" id="UP001230951">
    <property type="component" value="Unassembled WGS sequence"/>
</dbReference>
<comment type="caution">
    <text evidence="1">The sequence shown here is derived from an EMBL/GenBank/DDBJ whole genome shotgun (WGS) entry which is preliminary data.</text>
</comment>
<evidence type="ECO:0000313" key="3">
    <source>
        <dbReference type="Proteomes" id="UP001230951"/>
    </source>
</evidence>
<dbReference type="EMBL" id="JAUSTF010000011">
    <property type="protein sequence ID" value="MDQ0182366.1"/>
    <property type="molecule type" value="Genomic_DNA"/>
</dbReference>
<dbReference type="AlphaFoldDB" id="A0AAW8DIS5"/>
<protein>
    <submittedName>
        <fullName evidence="1">Uncharacterized protein</fullName>
    </submittedName>
</protein>